<dbReference type="Proteomes" id="UP000241167">
    <property type="component" value="Unassembled WGS sequence"/>
</dbReference>
<protein>
    <submittedName>
        <fullName evidence="3">Aminotransferase</fullName>
    </submittedName>
</protein>
<proteinExistence type="predicted"/>
<sequence>MPLIPCQRALFEIPADVAYFDCAKMAPLLRTAAEAGERGLRRKSRPWEVHAGHFFDEAERVRTSYAGLIGATADDIAIIPSVSYGMATVMRNVRIAPGQTIVTLADDFPSGIYAARALANDNEARVVTVARPEADGDWTAALLEAIDGSTALVVSPHAHWIHGTRIDVEAVARRCRSVGATLVLDTTQSMGALPLDLAAVDPDYMIAASYKWLLGPYSLGFLYVAPRHHGGRPLEEGWITRKGADDFRSLAGYSQELEPSARRFDMGERSNFALLPVAGAAIAQLREWGVAAIAETLGATTDAIAARLADHGIDALPGRAPHFLSVRYRTGMPDGIEARLAAANVHVSLRGETMRITPHLYNDADDIDRLVAQLAPSL</sequence>
<keyword evidence="3" id="KW-0032">Aminotransferase</keyword>
<reference evidence="3 4" key="1">
    <citation type="submission" date="2018-03" db="EMBL/GenBank/DDBJ databases">
        <title>The draft genome of Sphingosinicella sp. GL-C-18.</title>
        <authorList>
            <person name="Liu L."/>
            <person name="Li L."/>
            <person name="Liang L."/>
            <person name="Zhang X."/>
            <person name="Wang T."/>
        </authorList>
    </citation>
    <scope>NUCLEOTIDE SEQUENCE [LARGE SCALE GENOMIC DNA]</scope>
    <source>
        <strain evidence="3 4">GL-C-18</strain>
    </source>
</reference>
<gene>
    <name evidence="3" type="ORF">C7I55_21790</name>
</gene>
<organism evidence="3 4">
    <name type="scientific">Allosphingosinicella deserti</name>
    <dbReference type="NCBI Taxonomy" id="2116704"/>
    <lineage>
        <taxon>Bacteria</taxon>
        <taxon>Pseudomonadati</taxon>
        <taxon>Pseudomonadota</taxon>
        <taxon>Alphaproteobacteria</taxon>
        <taxon>Sphingomonadales</taxon>
        <taxon>Sphingomonadaceae</taxon>
        <taxon>Allosphingosinicella</taxon>
    </lineage>
</organism>
<dbReference type="InterPro" id="IPR000192">
    <property type="entry name" value="Aminotrans_V_dom"/>
</dbReference>
<evidence type="ECO:0000259" key="2">
    <source>
        <dbReference type="Pfam" id="PF00266"/>
    </source>
</evidence>
<accession>A0A2P7QIA5</accession>
<keyword evidence="3" id="KW-0808">Transferase</keyword>
<dbReference type="InterPro" id="IPR015421">
    <property type="entry name" value="PyrdxlP-dep_Trfase_major"/>
</dbReference>
<evidence type="ECO:0000313" key="3">
    <source>
        <dbReference type="EMBL" id="PSJ37693.1"/>
    </source>
</evidence>
<feature type="domain" description="Aminotransferase class V" evidence="2">
    <location>
        <begin position="53"/>
        <end position="368"/>
    </location>
</feature>
<evidence type="ECO:0000313" key="4">
    <source>
        <dbReference type="Proteomes" id="UP000241167"/>
    </source>
</evidence>
<dbReference type="OrthoDB" id="9812626at2"/>
<keyword evidence="4" id="KW-1185">Reference proteome</keyword>
<dbReference type="RefSeq" id="WP_106515136.1">
    <property type="nucleotide sequence ID" value="NZ_PXYI01000008.1"/>
</dbReference>
<dbReference type="SUPFAM" id="SSF53383">
    <property type="entry name" value="PLP-dependent transferases"/>
    <property type="match status" value="1"/>
</dbReference>
<dbReference type="Gene3D" id="3.40.640.10">
    <property type="entry name" value="Type I PLP-dependent aspartate aminotransferase-like (Major domain)"/>
    <property type="match status" value="1"/>
</dbReference>
<evidence type="ECO:0000256" key="1">
    <source>
        <dbReference type="ARBA" id="ARBA00022898"/>
    </source>
</evidence>
<dbReference type="InterPro" id="IPR015422">
    <property type="entry name" value="PyrdxlP-dep_Trfase_small"/>
</dbReference>
<dbReference type="GO" id="GO:0008483">
    <property type="term" value="F:transaminase activity"/>
    <property type="evidence" value="ECO:0007669"/>
    <property type="project" value="UniProtKB-KW"/>
</dbReference>
<dbReference type="EMBL" id="PXYI01000008">
    <property type="protein sequence ID" value="PSJ37693.1"/>
    <property type="molecule type" value="Genomic_DNA"/>
</dbReference>
<dbReference type="PANTHER" id="PTHR43586">
    <property type="entry name" value="CYSTEINE DESULFURASE"/>
    <property type="match status" value="1"/>
</dbReference>
<dbReference type="Gene3D" id="3.90.1150.10">
    <property type="entry name" value="Aspartate Aminotransferase, domain 1"/>
    <property type="match status" value="1"/>
</dbReference>
<name>A0A2P7QIA5_9SPHN</name>
<dbReference type="PANTHER" id="PTHR43586:SF15">
    <property type="entry name" value="BLR3095 PROTEIN"/>
    <property type="match status" value="1"/>
</dbReference>
<dbReference type="AlphaFoldDB" id="A0A2P7QIA5"/>
<dbReference type="Pfam" id="PF00266">
    <property type="entry name" value="Aminotran_5"/>
    <property type="match status" value="1"/>
</dbReference>
<comment type="caution">
    <text evidence="3">The sequence shown here is derived from an EMBL/GenBank/DDBJ whole genome shotgun (WGS) entry which is preliminary data.</text>
</comment>
<keyword evidence="1" id="KW-0663">Pyridoxal phosphate</keyword>
<dbReference type="InterPro" id="IPR015424">
    <property type="entry name" value="PyrdxlP-dep_Trfase"/>
</dbReference>